<sequence length="340" mass="39303">MTSFLKYTFGLLAATLVAGCAAQQAPIDRVNGVSFVASREPATQAHVNSMLAVNADFAAVMPFGFIREPNDPEIIFDTDRQWFGETRKGAKQYSKLLQENKVRIMIKPQLWIWRGIFTGDLEMQTEEDWVRLEAQYRDFILNYAALAEEVDAEIFCIGTELEEFVAARPEYWDNLIAEIRGIYSGKLTYAANWDEYPRTPFWAKLDYIGLDAYFPLSEARDPDVEELRAGWQRWKTDIKTLSDSIARPVLFTEYGYRSMDYTAEKPWLVDSENQRVNLEAQANAMTALFQEFWSEPWFAGGFVWKWFIHHPMSGGPDNNRFTPQNKPAEGVIRQFYRQAN</sequence>
<dbReference type="STRING" id="400055.SAMN04490243_1479"/>
<evidence type="ECO:0000313" key="3">
    <source>
        <dbReference type="Proteomes" id="UP000199534"/>
    </source>
</evidence>
<feature type="chain" id="PRO_5011762688" evidence="1">
    <location>
        <begin position="23"/>
        <end position="340"/>
    </location>
</feature>
<dbReference type="OrthoDB" id="9773531at2"/>
<dbReference type="SUPFAM" id="SSF51445">
    <property type="entry name" value="(Trans)glycosidases"/>
    <property type="match status" value="1"/>
</dbReference>
<dbReference type="EMBL" id="FOYQ01000001">
    <property type="protein sequence ID" value="SFR39105.1"/>
    <property type="molecule type" value="Genomic_DNA"/>
</dbReference>
<feature type="signal peptide" evidence="1">
    <location>
        <begin position="1"/>
        <end position="22"/>
    </location>
</feature>
<gene>
    <name evidence="2" type="ORF">SAMN04490243_1479</name>
</gene>
<dbReference type="CDD" id="cd19608">
    <property type="entry name" value="GH113_mannanase-like"/>
    <property type="match status" value="1"/>
</dbReference>
<accession>A0A1I6GAB2</accession>
<name>A0A1I6GAB2_9FLAO</name>
<protein>
    <submittedName>
        <fullName evidence="2">GTA TIM-barrel-like domain-containing protein</fullName>
    </submittedName>
</protein>
<proteinExistence type="predicted"/>
<dbReference type="Pfam" id="PF22612">
    <property type="entry name" value="GH113"/>
    <property type="match status" value="1"/>
</dbReference>
<dbReference type="InterPro" id="IPR055151">
    <property type="entry name" value="GH113"/>
</dbReference>
<dbReference type="RefSeq" id="WP_143099937.1">
    <property type="nucleotide sequence ID" value="NZ_FOYQ01000001.1"/>
</dbReference>
<organism evidence="2 3">
    <name type="scientific">Robiginitalea myxolifaciens</name>
    <dbReference type="NCBI Taxonomy" id="400055"/>
    <lineage>
        <taxon>Bacteria</taxon>
        <taxon>Pseudomonadati</taxon>
        <taxon>Bacteroidota</taxon>
        <taxon>Flavobacteriia</taxon>
        <taxon>Flavobacteriales</taxon>
        <taxon>Flavobacteriaceae</taxon>
        <taxon>Robiginitalea</taxon>
    </lineage>
</organism>
<dbReference type="Gene3D" id="3.20.20.80">
    <property type="entry name" value="Glycosidases"/>
    <property type="match status" value="1"/>
</dbReference>
<dbReference type="PROSITE" id="PS51257">
    <property type="entry name" value="PROKAR_LIPOPROTEIN"/>
    <property type="match status" value="1"/>
</dbReference>
<keyword evidence="3" id="KW-1185">Reference proteome</keyword>
<evidence type="ECO:0000256" key="1">
    <source>
        <dbReference type="SAM" id="SignalP"/>
    </source>
</evidence>
<evidence type="ECO:0000313" key="2">
    <source>
        <dbReference type="EMBL" id="SFR39105.1"/>
    </source>
</evidence>
<dbReference type="AlphaFoldDB" id="A0A1I6GAB2"/>
<reference evidence="2 3" key="1">
    <citation type="submission" date="2016-10" db="EMBL/GenBank/DDBJ databases">
        <authorList>
            <person name="de Groot N.N."/>
        </authorList>
    </citation>
    <scope>NUCLEOTIDE SEQUENCE [LARGE SCALE GENOMIC DNA]</scope>
    <source>
        <strain evidence="2 3">DSM 21019</strain>
    </source>
</reference>
<dbReference type="Proteomes" id="UP000199534">
    <property type="component" value="Unassembled WGS sequence"/>
</dbReference>
<dbReference type="InterPro" id="IPR017853">
    <property type="entry name" value="GH"/>
</dbReference>
<keyword evidence="1" id="KW-0732">Signal</keyword>